<gene>
    <name evidence="3" type="ORF">J2S42_001014</name>
</gene>
<dbReference type="InterPro" id="IPR022742">
    <property type="entry name" value="Hydrolase_4"/>
</dbReference>
<evidence type="ECO:0000313" key="4">
    <source>
        <dbReference type="Proteomes" id="UP001240236"/>
    </source>
</evidence>
<evidence type="ECO:0000256" key="1">
    <source>
        <dbReference type="SAM" id="Phobius"/>
    </source>
</evidence>
<keyword evidence="1" id="KW-0472">Membrane</keyword>
<protein>
    <submittedName>
        <fullName evidence="3">Carboxylesterase</fullName>
        <ecNumber evidence="3">3.1.1.1</ecNumber>
    </submittedName>
</protein>
<dbReference type="Gene3D" id="3.40.50.1820">
    <property type="entry name" value="alpha/beta hydrolase"/>
    <property type="match status" value="1"/>
</dbReference>
<organism evidence="3 4">
    <name type="scientific">Catenuloplanes indicus</name>
    <dbReference type="NCBI Taxonomy" id="137267"/>
    <lineage>
        <taxon>Bacteria</taxon>
        <taxon>Bacillati</taxon>
        <taxon>Actinomycetota</taxon>
        <taxon>Actinomycetes</taxon>
        <taxon>Micromonosporales</taxon>
        <taxon>Micromonosporaceae</taxon>
        <taxon>Catenuloplanes</taxon>
    </lineage>
</organism>
<dbReference type="InterPro" id="IPR050228">
    <property type="entry name" value="Carboxylesterase_BioH"/>
</dbReference>
<keyword evidence="1" id="KW-0812">Transmembrane</keyword>
<dbReference type="EMBL" id="JAUSUZ010000001">
    <property type="protein sequence ID" value="MDQ0364345.1"/>
    <property type="molecule type" value="Genomic_DNA"/>
</dbReference>
<dbReference type="GO" id="GO:0106435">
    <property type="term" value="F:carboxylesterase activity"/>
    <property type="evidence" value="ECO:0007669"/>
    <property type="project" value="UniProtKB-EC"/>
</dbReference>
<dbReference type="Proteomes" id="UP001240236">
    <property type="component" value="Unassembled WGS sequence"/>
</dbReference>
<accession>A0AAE3VWJ5</accession>
<evidence type="ECO:0000259" key="2">
    <source>
        <dbReference type="Pfam" id="PF12146"/>
    </source>
</evidence>
<dbReference type="PANTHER" id="PTHR43194:SF2">
    <property type="entry name" value="PEROXISOMAL MEMBRANE PROTEIN LPX1"/>
    <property type="match status" value="1"/>
</dbReference>
<comment type="caution">
    <text evidence="3">The sequence shown here is derived from an EMBL/GenBank/DDBJ whole genome shotgun (WGS) entry which is preliminary data.</text>
</comment>
<feature type="domain" description="Serine aminopeptidase S33" evidence="2">
    <location>
        <begin position="86"/>
        <end position="203"/>
    </location>
</feature>
<name>A0AAE3VWJ5_9ACTN</name>
<proteinExistence type="predicted"/>
<dbReference type="InterPro" id="IPR029058">
    <property type="entry name" value="AB_hydrolase_fold"/>
</dbReference>
<dbReference type="RefSeq" id="WP_307235677.1">
    <property type="nucleotide sequence ID" value="NZ_JAUSUZ010000001.1"/>
</dbReference>
<keyword evidence="3" id="KW-0378">Hydrolase</keyword>
<evidence type="ECO:0000313" key="3">
    <source>
        <dbReference type="EMBL" id="MDQ0364345.1"/>
    </source>
</evidence>
<keyword evidence="1" id="KW-1133">Transmembrane helix</keyword>
<dbReference type="AlphaFoldDB" id="A0AAE3VWJ5"/>
<dbReference type="SUPFAM" id="SSF53474">
    <property type="entry name" value="alpha/beta-Hydrolases"/>
    <property type="match status" value="1"/>
</dbReference>
<dbReference type="EC" id="3.1.1.1" evidence="3"/>
<keyword evidence="4" id="KW-1185">Reference proteome</keyword>
<dbReference type="Pfam" id="PF12146">
    <property type="entry name" value="Hydrolase_4"/>
    <property type="match status" value="1"/>
</dbReference>
<sequence length="324" mass="34478">MSLRITRLFRILGSAIAILLVAVLLAVVAVLTWPLDGGDLHPAGQRLTFADARARIDGKIAADAADPGILPECRSLSLIHEVRPAARSVLLLYGFTACPAQFAELARTFHDQGYNVYVPLAPRHGYADRTALGGLRAQDLATYASDALDVAGALGAEAGVVGLSGGGMLTTRLVTERPDDVRRLLVISPFYRPGPDRAAPILIRPLAVLYGLRVLPDRVDEKNMSFTALAQYVRLTETLDVGRTGGNLASIAVVTSVNDSLIGLGRAVSIPRAVAQARGLSLATHEFPAEAGLPHDLVEPDDIGAAKDDAYRLYLRLYEGRSAS</sequence>
<reference evidence="3 4" key="1">
    <citation type="submission" date="2023-07" db="EMBL/GenBank/DDBJ databases">
        <title>Sequencing the genomes of 1000 actinobacteria strains.</title>
        <authorList>
            <person name="Klenk H.-P."/>
        </authorList>
    </citation>
    <scope>NUCLEOTIDE SEQUENCE [LARGE SCALE GENOMIC DNA]</scope>
    <source>
        <strain evidence="3 4">DSM 44709</strain>
    </source>
</reference>
<feature type="transmembrane region" description="Helical" evidence="1">
    <location>
        <begin position="12"/>
        <end position="35"/>
    </location>
</feature>
<dbReference type="PANTHER" id="PTHR43194">
    <property type="entry name" value="HYDROLASE ALPHA/BETA FOLD FAMILY"/>
    <property type="match status" value="1"/>
</dbReference>